<evidence type="ECO:0000313" key="2">
    <source>
        <dbReference type="Proteomes" id="UP000789525"/>
    </source>
</evidence>
<protein>
    <submittedName>
        <fullName evidence="1">960_t:CDS:1</fullName>
    </submittedName>
</protein>
<reference evidence="1" key="1">
    <citation type="submission" date="2021-06" db="EMBL/GenBank/DDBJ databases">
        <authorList>
            <person name="Kallberg Y."/>
            <person name="Tangrot J."/>
            <person name="Rosling A."/>
        </authorList>
    </citation>
    <scope>NUCLEOTIDE SEQUENCE</scope>
    <source>
        <strain evidence="1">CL356</strain>
    </source>
</reference>
<organism evidence="1 2">
    <name type="scientific">Acaulospora colombiana</name>
    <dbReference type="NCBI Taxonomy" id="27376"/>
    <lineage>
        <taxon>Eukaryota</taxon>
        <taxon>Fungi</taxon>
        <taxon>Fungi incertae sedis</taxon>
        <taxon>Mucoromycota</taxon>
        <taxon>Glomeromycotina</taxon>
        <taxon>Glomeromycetes</taxon>
        <taxon>Diversisporales</taxon>
        <taxon>Acaulosporaceae</taxon>
        <taxon>Acaulospora</taxon>
    </lineage>
</organism>
<sequence length="288" mass="31231">MGLTAIMEEIAELFMATAQHPNYAAVLALDRKLHSLHSEFVQDEEGLTSRDAHAGHISPLPLHDPRLIDRPVGNWHRLLPQEASRIADASIAVVYEPSSDCVRAKEERAHSSLASFASNPSHSPEGDVGPAQSTGDIPGLPTGIAIRSGESATRNARRAARWYSQHGRGARFQALRHAQGQMFGTQSQYFGHTSPHMLHPVNEIAQLDATGHYFDAEVGPGSGEFAAVTLPVGPPEPMAMPYSQPINTSTYDNLQWSASLSDSSYGSTPENLTQQELQASWSDFLSTL</sequence>
<name>A0ACA9NVD0_9GLOM</name>
<accession>A0ACA9NVD0</accession>
<keyword evidence="2" id="KW-1185">Reference proteome</keyword>
<dbReference type="Proteomes" id="UP000789525">
    <property type="component" value="Unassembled WGS sequence"/>
</dbReference>
<gene>
    <name evidence="1" type="ORF">ACOLOM_LOCUS9177</name>
</gene>
<dbReference type="EMBL" id="CAJVPT010025885">
    <property type="protein sequence ID" value="CAG8676963.1"/>
    <property type="molecule type" value="Genomic_DNA"/>
</dbReference>
<comment type="caution">
    <text evidence="1">The sequence shown here is derived from an EMBL/GenBank/DDBJ whole genome shotgun (WGS) entry which is preliminary data.</text>
</comment>
<evidence type="ECO:0000313" key="1">
    <source>
        <dbReference type="EMBL" id="CAG8676963.1"/>
    </source>
</evidence>
<proteinExistence type="predicted"/>